<dbReference type="Gene3D" id="2.130.10.10">
    <property type="entry name" value="YVTN repeat-like/Quinoprotein amine dehydrogenase"/>
    <property type="match status" value="5"/>
</dbReference>
<dbReference type="EMBL" id="RBIQ01000007">
    <property type="protein sequence ID" value="RKR14697.1"/>
    <property type="molecule type" value="Genomic_DNA"/>
</dbReference>
<protein>
    <recommendedName>
        <fullName evidence="4">Sortilin (Neurotensin receptor 3)</fullName>
    </recommendedName>
</protein>
<dbReference type="InterPro" id="IPR052025">
    <property type="entry name" value="Xyloglucanase_GH74"/>
</dbReference>
<organism evidence="2 3">
    <name type="scientific">Maribacter vaceletii</name>
    <dbReference type="NCBI Taxonomy" id="1206816"/>
    <lineage>
        <taxon>Bacteria</taxon>
        <taxon>Pseudomonadati</taxon>
        <taxon>Bacteroidota</taxon>
        <taxon>Flavobacteriia</taxon>
        <taxon>Flavobacteriales</taxon>
        <taxon>Flavobacteriaceae</taxon>
        <taxon>Maribacter</taxon>
    </lineage>
</organism>
<evidence type="ECO:0000313" key="3">
    <source>
        <dbReference type="Proteomes" id="UP000269412"/>
    </source>
</evidence>
<gene>
    <name evidence="2" type="ORF">CLV91_0775</name>
</gene>
<sequence length="949" mass="107153">MKIYLHILIFSFSFYSFAQNTNNASEKINKDLLKKNELKNTSLVKNIALKNIGPSIMSGRVVDIEVNEKNPTEFYVAYASGGLWYTNNNGTSFTPLMDNSNTQNIGDIAVDWKTGTIWVGTGENNSSRSSYAGIGILKSTNQGKTWINTGLNNTHHIGRILINPNNPNEVLVGATGHLYTSNEERGIYKTIDGGETWKKTLYINANTGIIDVAYAPNNFNILYVSAWQKDRKGWNFTSSGKGSAIYKSINAGETWEKITSLENGFPTGNGVGRIGLAAFNDSIVYAVLDNQYRRKTESNTIKKTNKLDKEVFKNMTNEEFLSLDDKKLNTFLKTNGFQEKYRAENVKQMVRSGLTKPADITTYLENANSLLFNTPVIGAEVYFTENGGKTWVKKNEDFIDDLYYSYGYYFGEIRVNPSNKEQIYITGVPLLFSENNGETFSNIQGKNVHADHQALWINPNLKGHIISGNDGGLNMSYDNGKSWIKLNTNNVGQFYAINVDNQEPYHVYGGLQDNGVWHGPHNAPINTKWHQTGEYPWKSIMGGDGMQIEIDSRNHNIVYTGYQFGNYYRINKSSGKKTYIQPKHELGEKPYRFNWQTPILLSKHNQDILYLGSNKLHRSLNQGSTWETISKDLTLGSKKGNVAYGTLTTISESPFKFGLLYTGSDDGLVQISKDGGSSWKIVSDSLPKNLWVSRVLASRHKKERVYLTLNGYRNDDFTSYVYCSNDYGNTWKSIVNNMPNSPVNVILEDPENENLLFVGTDNGLYTSFNQGNTWEVMQNGLPNVAVHDLVIQEEAKHLLVGTHGRSIYKANIKPLQETTEDILEQDLHIYKVKPIRYSKNWGNAWSSWSKPETPGIDIIFYTNRSNLYAAKIFSEDKTMVSQTEIESDKGFNILSFDVAFSMEAKLNYEKNNTNKLETAKNGKTYLPKGIYTVLLESETVKKETTFTIE</sequence>
<dbReference type="SUPFAM" id="SSF110296">
    <property type="entry name" value="Oligoxyloglucan reducing end-specific cellobiohydrolase"/>
    <property type="match status" value="1"/>
</dbReference>
<dbReference type="GO" id="GO:0010411">
    <property type="term" value="P:xyloglucan metabolic process"/>
    <property type="evidence" value="ECO:0007669"/>
    <property type="project" value="TreeGrafter"/>
</dbReference>
<dbReference type="OrthoDB" id="9757809at2"/>
<proteinExistence type="predicted"/>
<dbReference type="Proteomes" id="UP000269412">
    <property type="component" value="Unassembled WGS sequence"/>
</dbReference>
<evidence type="ECO:0000313" key="2">
    <source>
        <dbReference type="EMBL" id="RKR14697.1"/>
    </source>
</evidence>
<evidence type="ECO:0008006" key="4">
    <source>
        <dbReference type="Google" id="ProtNLM"/>
    </source>
</evidence>
<feature type="chain" id="PRO_5019831321" description="Sortilin (Neurotensin receptor 3)" evidence="1">
    <location>
        <begin position="19"/>
        <end position="949"/>
    </location>
</feature>
<reference evidence="2 3" key="1">
    <citation type="submission" date="2018-10" db="EMBL/GenBank/DDBJ databases">
        <title>Genomic Encyclopedia of Archaeal and Bacterial Type Strains, Phase II (KMG-II): from individual species to whole genera.</title>
        <authorList>
            <person name="Goeker M."/>
        </authorList>
    </citation>
    <scope>NUCLEOTIDE SEQUENCE [LARGE SCALE GENOMIC DNA]</scope>
    <source>
        <strain evidence="2 3">DSM 25230</strain>
    </source>
</reference>
<accession>A0A495EFM2</accession>
<keyword evidence="1" id="KW-0732">Signal</keyword>
<keyword evidence="3" id="KW-1185">Reference proteome</keyword>
<dbReference type="CDD" id="cd15482">
    <property type="entry name" value="Sialidase_non-viral"/>
    <property type="match status" value="2"/>
</dbReference>
<dbReference type="SUPFAM" id="SSF50939">
    <property type="entry name" value="Sialidases"/>
    <property type="match status" value="1"/>
</dbReference>
<feature type="signal peptide" evidence="1">
    <location>
        <begin position="1"/>
        <end position="18"/>
    </location>
</feature>
<dbReference type="InterPro" id="IPR036278">
    <property type="entry name" value="Sialidase_sf"/>
</dbReference>
<dbReference type="PANTHER" id="PTHR43739">
    <property type="entry name" value="XYLOGLUCANASE (EUROFUNG)"/>
    <property type="match status" value="1"/>
</dbReference>
<dbReference type="RefSeq" id="WP_121064143.1">
    <property type="nucleotide sequence ID" value="NZ_RBIQ01000007.1"/>
</dbReference>
<evidence type="ECO:0000256" key="1">
    <source>
        <dbReference type="SAM" id="SignalP"/>
    </source>
</evidence>
<comment type="caution">
    <text evidence="2">The sequence shown here is derived from an EMBL/GenBank/DDBJ whole genome shotgun (WGS) entry which is preliminary data.</text>
</comment>
<dbReference type="PANTHER" id="PTHR43739:SF5">
    <property type="entry name" value="EXO-ALPHA-SIALIDASE"/>
    <property type="match status" value="1"/>
</dbReference>
<dbReference type="AlphaFoldDB" id="A0A495EFM2"/>
<name>A0A495EFM2_9FLAO</name>
<dbReference type="InterPro" id="IPR015943">
    <property type="entry name" value="WD40/YVTN_repeat-like_dom_sf"/>
</dbReference>